<name>A0A6G8FH70_9MICO</name>
<dbReference type="Pfam" id="PF02237">
    <property type="entry name" value="BPL_C"/>
    <property type="match status" value="1"/>
</dbReference>
<dbReference type="Pfam" id="PF03099">
    <property type="entry name" value="BPL_LplA_LipB"/>
    <property type="match status" value="1"/>
</dbReference>
<dbReference type="RefSeq" id="WP_166322253.1">
    <property type="nucleotide sequence ID" value="NZ_CP049934.1"/>
</dbReference>
<dbReference type="InterPro" id="IPR003142">
    <property type="entry name" value="BPL_C"/>
</dbReference>
<dbReference type="InterPro" id="IPR008988">
    <property type="entry name" value="Transcriptional_repressor_C"/>
</dbReference>
<dbReference type="EMBL" id="CP049934">
    <property type="protein sequence ID" value="QIM15810.1"/>
    <property type="molecule type" value="Genomic_DNA"/>
</dbReference>
<keyword evidence="2" id="KW-0547">Nucleotide-binding</keyword>
<dbReference type="InterPro" id="IPR004143">
    <property type="entry name" value="BPL_LPL_catalytic"/>
</dbReference>
<keyword evidence="8" id="KW-1185">Reference proteome</keyword>
<keyword evidence="3" id="KW-0067">ATP-binding</keyword>
<dbReference type="InterPro" id="IPR045864">
    <property type="entry name" value="aa-tRNA-synth_II/BPL/LPL"/>
</dbReference>
<dbReference type="PROSITE" id="PS51733">
    <property type="entry name" value="BPL_LPL_CATALYTIC"/>
    <property type="match status" value="1"/>
</dbReference>
<dbReference type="GO" id="GO:0005737">
    <property type="term" value="C:cytoplasm"/>
    <property type="evidence" value="ECO:0007669"/>
    <property type="project" value="TreeGrafter"/>
</dbReference>
<feature type="domain" description="BPL/LPL catalytic" evidence="6">
    <location>
        <begin position="8"/>
        <end position="212"/>
    </location>
</feature>
<organism evidence="7 8">
    <name type="scientific">Leucobacter insecticola</name>
    <dbReference type="NCBI Taxonomy" id="2714934"/>
    <lineage>
        <taxon>Bacteria</taxon>
        <taxon>Bacillati</taxon>
        <taxon>Actinomycetota</taxon>
        <taxon>Actinomycetes</taxon>
        <taxon>Micrococcales</taxon>
        <taxon>Microbacteriaceae</taxon>
        <taxon>Leucobacter</taxon>
    </lineage>
</organism>
<evidence type="ECO:0000256" key="5">
    <source>
        <dbReference type="ARBA" id="ARBA00024227"/>
    </source>
</evidence>
<dbReference type="NCBIfam" id="TIGR00121">
    <property type="entry name" value="birA_ligase"/>
    <property type="match status" value="1"/>
</dbReference>
<sequence length="281" mass="29523">MELTGTRELLPRVLWRESSPSTNAELRELVAAEGAEVPHGTLLATSEQTAGRGRLGRDWVTPVGTAVAASILIRDFGARAALPASWLPLIAGSAVTGALQPFFASGYPGEARRVGVKWPNDVHVRSEADAEIGDPGKKLCGILCEMLPDGAVVVGMGINLLVPEWELPTDRATSLLAAGAELGGAESLTDSAGEALLDRVLHDVASGLLRLTELAEKDPAAVRIRVARHSLTLGSEVRVHLPNEQLVDGRARELADDGSLVVDLPTGGQLTVSAGDVQHLR</sequence>
<dbReference type="EC" id="6.3.4.15" evidence="5"/>
<dbReference type="GO" id="GO:0004077">
    <property type="term" value="F:biotin--[biotin carboxyl-carrier protein] ligase activity"/>
    <property type="evidence" value="ECO:0007669"/>
    <property type="project" value="UniProtKB-EC"/>
</dbReference>
<dbReference type="PANTHER" id="PTHR12835">
    <property type="entry name" value="BIOTIN PROTEIN LIGASE"/>
    <property type="match status" value="1"/>
</dbReference>
<accession>A0A6G8FH70</accession>
<dbReference type="SUPFAM" id="SSF50037">
    <property type="entry name" value="C-terminal domain of transcriptional repressors"/>
    <property type="match status" value="1"/>
</dbReference>
<dbReference type="CDD" id="cd16442">
    <property type="entry name" value="BPL"/>
    <property type="match status" value="1"/>
</dbReference>
<keyword evidence="4" id="KW-0092">Biotin</keyword>
<dbReference type="PANTHER" id="PTHR12835:SF5">
    <property type="entry name" value="BIOTIN--PROTEIN LIGASE"/>
    <property type="match status" value="1"/>
</dbReference>
<dbReference type="Gene3D" id="3.30.930.10">
    <property type="entry name" value="Bira Bifunctional Protein, Domain 2"/>
    <property type="match status" value="1"/>
</dbReference>
<keyword evidence="1 7" id="KW-0436">Ligase</keyword>
<dbReference type="GO" id="GO:0005524">
    <property type="term" value="F:ATP binding"/>
    <property type="evidence" value="ECO:0007669"/>
    <property type="project" value="UniProtKB-KW"/>
</dbReference>
<reference evidence="7 8" key="1">
    <citation type="submission" date="2020-03" db="EMBL/GenBank/DDBJ databases">
        <title>Leucobacter sp. nov., isolated from beetles.</title>
        <authorList>
            <person name="Hyun D.-W."/>
            <person name="Bae J.-W."/>
        </authorList>
    </citation>
    <scope>NUCLEOTIDE SEQUENCE [LARGE SCALE GENOMIC DNA]</scope>
    <source>
        <strain evidence="7 8">HDW9B</strain>
    </source>
</reference>
<gene>
    <name evidence="7" type="ORF">G7067_04290</name>
</gene>
<dbReference type="Gene3D" id="2.30.30.100">
    <property type="match status" value="1"/>
</dbReference>
<evidence type="ECO:0000313" key="7">
    <source>
        <dbReference type="EMBL" id="QIM15810.1"/>
    </source>
</evidence>
<dbReference type="AlphaFoldDB" id="A0A6G8FH70"/>
<dbReference type="InterPro" id="IPR004408">
    <property type="entry name" value="Biotin_CoA_COase_ligase"/>
</dbReference>
<evidence type="ECO:0000256" key="1">
    <source>
        <dbReference type="ARBA" id="ARBA00022598"/>
    </source>
</evidence>
<dbReference type="SUPFAM" id="SSF55681">
    <property type="entry name" value="Class II aaRS and biotin synthetases"/>
    <property type="match status" value="1"/>
</dbReference>
<evidence type="ECO:0000256" key="2">
    <source>
        <dbReference type="ARBA" id="ARBA00022741"/>
    </source>
</evidence>
<proteinExistence type="predicted"/>
<evidence type="ECO:0000259" key="6">
    <source>
        <dbReference type="PROSITE" id="PS51733"/>
    </source>
</evidence>
<protein>
    <recommendedName>
        <fullName evidence="5">biotin--[biotin carboxyl-carrier protein] ligase</fullName>
        <ecNumber evidence="5">6.3.4.15</ecNumber>
    </recommendedName>
</protein>
<evidence type="ECO:0000256" key="3">
    <source>
        <dbReference type="ARBA" id="ARBA00022840"/>
    </source>
</evidence>
<evidence type="ECO:0000256" key="4">
    <source>
        <dbReference type="ARBA" id="ARBA00023267"/>
    </source>
</evidence>
<dbReference type="KEGG" id="lins:G7067_04290"/>
<dbReference type="Proteomes" id="UP000501387">
    <property type="component" value="Chromosome"/>
</dbReference>
<evidence type="ECO:0000313" key="8">
    <source>
        <dbReference type="Proteomes" id="UP000501387"/>
    </source>
</evidence>